<feature type="compositionally biased region" description="Low complexity" evidence="1">
    <location>
        <begin position="377"/>
        <end position="394"/>
    </location>
</feature>
<accession>A0A8R1Y6N3</accession>
<proteinExistence type="predicted"/>
<dbReference type="AlphaFoldDB" id="A0A2A6B334"/>
<reference evidence="3" key="1">
    <citation type="journal article" date="2008" name="Nat. Genet.">
        <title>The Pristionchus pacificus genome provides a unique perspective on nematode lifestyle and parasitism.</title>
        <authorList>
            <person name="Dieterich C."/>
            <person name="Clifton S.W."/>
            <person name="Schuster L.N."/>
            <person name="Chinwalla A."/>
            <person name="Delehaunty K."/>
            <person name="Dinkelacker I."/>
            <person name="Fulton L."/>
            <person name="Fulton R."/>
            <person name="Godfrey J."/>
            <person name="Minx P."/>
            <person name="Mitreva M."/>
            <person name="Roeseler W."/>
            <person name="Tian H."/>
            <person name="Witte H."/>
            <person name="Yang S.P."/>
            <person name="Wilson R.K."/>
            <person name="Sommer R.J."/>
        </authorList>
    </citation>
    <scope>NUCLEOTIDE SEQUENCE [LARGE SCALE GENOMIC DNA]</scope>
    <source>
        <strain evidence="3">PS312</strain>
    </source>
</reference>
<feature type="region of interest" description="Disordered" evidence="1">
    <location>
        <begin position="158"/>
        <end position="426"/>
    </location>
</feature>
<keyword evidence="3" id="KW-1185">Reference proteome</keyword>
<organism evidence="2 3">
    <name type="scientific">Pristionchus pacificus</name>
    <name type="common">Parasitic nematode worm</name>
    <dbReference type="NCBI Taxonomy" id="54126"/>
    <lineage>
        <taxon>Eukaryota</taxon>
        <taxon>Metazoa</taxon>
        <taxon>Ecdysozoa</taxon>
        <taxon>Nematoda</taxon>
        <taxon>Chromadorea</taxon>
        <taxon>Rhabditida</taxon>
        <taxon>Rhabditina</taxon>
        <taxon>Diplogasteromorpha</taxon>
        <taxon>Diplogasteroidea</taxon>
        <taxon>Neodiplogasteridae</taxon>
        <taxon>Pristionchus</taxon>
    </lineage>
</organism>
<sequence>MRTTRAATAARGEGDRSPDAAPDPLPIDDNPPAEKDPPTVPQEPTRECGICLNNLVVNDSNRSDGHEDGQDGRDIREFRHTDFATNRAELVVPFPPLPRAEEARRREARELELAIRLIEATQRPVGDPLRRAAAGFLEEQADIIGQIHMDEINAIERAVNPPAPPAPSRGGPPRNPPPPPPGPPPARAAVAATQAPAPRLPPPPPPPGPPPAHALAAARTFAMTSARVSDPENAPVRGRIPPPPPPGPPPLRALVQATACPQAPIPAQAPVRGPPRLPPPPPPPGPPPAVEPAMGRSPAPAQVPARRIPPPPPPPGPPPARCCPAQAVNAAPPRGSPRHPPPPPPGPPPARAQAAAAATGPRRNPPPPPPPGPPPALSSVAPAAVDAAQRQPAGISNEEDWGNRLRERKAPADPSPSAPEAKRARN</sequence>
<feature type="compositionally biased region" description="Pro residues" evidence="1">
    <location>
        <begin position="307"/>
        <end position="321"/>
    </location>
</feature>
<dbReference type="EnsemblMetazoa" id="PPA03879.1">
    <property type="protein sequence ID" value="PPA03879.1"/>
    <property type="gene ID" value="WBGene00093433"/>
</dbReference>
<feature type="region of interest" description="Disordered" evidence="1">
    <location>
        <begin position="1"/>
        <end position="48"/>
    </location>
</feature>
<feature type="compositionally biased region" description="Low complexity" evidence="1">
    <location>
        <begin position="256"/>
        <end position="271"/>
    </location>
</feature>
<protein>
    <submittedName>
        <fullName evidence="2">Uncharacterized protein</fullName>
    </submittedName>
</protein>
<dbReference type="Proteomes" id="UP000005239">
    <property type="component" value="Unassembled WGS sequence"/>
</dbReference>
<name>A0A2A6B334_PRIPA</name>
<feature type="compositionally biased region" description="Low complexity" evidence="1">
    <location>
        <begin position="351"/>
        <end position="362"/>
    </location>
</feature>
<evidence type="ECO:0000313" key="3">
    <source>
        <dbReference type="Proteomes" id="UP000005239"/>
    </source>
</evidence>
<reference evidence="2" key="2">
    <citation type="submission" date="2022-06" db="UniProtKB">
        <authorList>
            <consortium name="EnsemblMetazoa"/>
        </authorList>
    </citation>
    <scope>IDENTIFICATION</scope>
    <source>
        <strain evidence="2">PS312</strain>
    </source>
</reference>
<feature type="compositionally biased region" description="Pro residues" evidence="1">
    <location>
        <begin position="240"/>
        <end position="251"/>
    </location>
</feature>
<gene>
    <name evidence="2" type="primary">WBGene00093433</name>
</gene>
<accession>A0A2A6B334</accession>
<evidence type="ECO:0000313" key="2">
    <source>
        <dbReference type="EnsemblMetazoa" id="PPA03879.1"/>
    </source>
</evidence>
<evidence type="ECO:0000256" key="1">
    <source>
        <dbReference type="SAM" id="MobiDB-lite"/>
    </source>
</evidence>
<feature type="compositionally biased region" description="Low complexity" evidence="1">
    <location>
        <begin position="19"/>
        <end position="30"/>
    </location>
</feature>
<feature type="compositionally biased region" description="Pro residues" evidence="1">
    <location>
        <begin position="334"/>
        <end position="350"/>
    </location>
</feature>
<feature type="compositionally biased region" description="Pro residues" evidence="1">
    <location>
        <begin position="198"/>
        <end position="212"/>
    </location>
</feature>
<feature type="compositionally biased region" description="Basic and acidic residues" evidence="1">
    <location>
        <begin position="401"/>
        <end position="411"/>
    </location>
</feature>
<feature type="compositionally biased region" description="Low complexity" evidence="1">
    <location>
        <begin position="187"/>
        <end position="197"/>
    </location>
</feature>
<feature type="compositionally biased region" description="Pro residues" evidence="1">
    <location>
        <begin position="272"/>
        <end position="290"/>
    </location>
</feature>
<feature type="compositionally biased region" description="Pro residues" evidence="1">
    <location>
        <begin position="173"/>
        <end position="186"/>
    </location>
</feature>
<feature type="compositionally biased region" description="Low complexity" evidence="1">
    <location>
        <begin position="322"/>
        <end position="333"/>
    </location>
</feature>
<feature type="compositionally biased region" description="Low complexity" evidence="1">
    <location>
        <begin position="1"/>
        <end position="11"/>
    </location>
</feature>
<feature type="compositionally biased region" description="Pro residues" evidence="1">
    <location>
        <begin position="363"/>
        <end position="376"/>
    </location>
</feature>